<sequence length="72" mass="8890">MDQGVIATFKVYYLRRTFHQLIEHMGREDKQSMLDFWKQYHIIKAVSNIDLSWKEMTQQYLKAVWKKIWPEL</sequence>
<dbReference type="AlphaFoldDB" id="A0AAD1TB38"/>
<reference evidence="2" key="1">
    <citation type="submission" date="2022-03" db="EMBL/GenBank/DDBJ databases">
        <authorList>
            <person name="Alioto T."/>
            <person name="Alioto T."/>
            <person name="Gomez Garrido J."/>
        </authorList>
    </citation>
    <scope>NUCLEOTIDE SEQUENCE</scope>
</reference>
<evidence type="ECO:0000313" key="3">
    <source>
        <dbReference type="Proteomes" id="UP001295444"/>
    </source>
</evidence>
<organism evidence="2 3">
    <name type="scientific">Pelobates cultripes</name>
    <name type="common">Western spadefoot toad</name>
    <dbReference type="NCBI Taxonomy" id="61616"/>
    <lineage>
        <taxon>Eukaryota</taxon>
        <taxon>Metazoa</taxon>
        <taxon>Chordata</taxon>
        <taxon>Craniata</taxon>
        <taxon>Vertebrata</taxon>
        <taxon>Euteleostomi</taxon>
        <taxon>Amphibia</taxon>
        <taxon>Batrachia</taxon>
        <taxon>Anura</taxon>
        <taxon>Pelobatoidea</taxon>
        <taxon>Pelobatidae</taxon>
        <taxon>Pelobates</taxon>
    </lineage>
</organism>
<gene>
    <name evidence="2" type="ORF">PECUL_23A030077</name>
</gene>
<dbReference type="InterPro" id="IPR004875">
    <property type="entry name" value="DDE_SF_endonuclease_dom"/>
</dbReference>
<accession>A0AAD1TB38</accession>
<dbReference type="Proteomes" id="UP001295444">
    <property type="component" value="Chromosome 11"/>
</dbReference>
<keyword evidence="3" id="KW-1185">Reference proteome</keyword>
<evidence type="ECO:0000259" key="1">
    <source>
        <dbReference type="Pfam" id="PF03184"/>
    </source>
</evidence>
<dbReference type="GO" id="GO:0003676">
    <property type="term" value="F:nucleic acid binding"/>
    <property type="evidence" value="ECO:0007669"/>
    <property type="project" value="InterPro"/>
</dbReference>
<protein>
    <submittedName>
        <fullName evidence="2">Tigger transposable element-derived 1-like</fullName>
    </submittedName>
</protein>
<feature type="domain" description="DDE-1" evidence="1">
    <location>
        <begin position="1"/>
        <end position="65"/>
    </location>
</feature>
<evidence type="ECO:0000313" key="2">
    <source>
        <dbReference type="EMBL" id="CAH2322897.1"/>
    </source>
</evidence>
<dbReference type="EMBL" id="OW240922">
    <property type="protein sequence ID" value="CAH2322897.1"/>
    <property type="molecule type" value="Genomic_DNA"/>
</dbReference>
<dbReference type="Pfam" id="PF03184">
    <property type="entry name" value="DDE_1"/>
    <property type="match status" value="1"/>
</dbReference>
<proteinExistence type="predicted"/>
<name>A0AAD1TB38_PELCU</name>